<feature type="compositionally biased region" description="Basic and acidic residues" evidence="2">
    <location>
        <begin position="447"/>
        <end position="459"/>
    </location>
</feature>
<feature type="region of interest" description="Disordered" evidence="2">
    <location>
        <begin position="420"/>
        <end position="490"/>
    </location>
</feature>
<dbReference type="GO" id="GO:0000781">
    <property type="term" value="C:chromosome, telomeric region"/>
    <property type="evidence" value="ECO:0007669"/>
    <property type="project" value="TreeGrafter"/>
</dbReference>
<dbReference type="AlphaFoldDB" id="A0A6P5LUY3"/>
<dbReference type="GO" id="GO:0034993">
    <property type="term" value="C:meiotic nuclear membrane microtubule tethering complex"/>
    <property type="evidence" value="ECO:0007669"/>
    <property type="project" value="InterPro"/>
</dbReference>
<protein>
    <submittedName>
        <fullName evidence="7">LOW QUALITY PROTEIN: protein KASH5</fullName>
    </submittedName>
</protein>
<name>A0A6P5LUY3_PHACI</name>
<gene>
    <name evidence="7" type="primary">CCDC155</name>
</gene>
<feature type="coiled-coil region" evidence="1">
    <location>
        <begin position="217"/>
        <end position="349"/>
    </location>
</feature>
<keyword evidence="1" id="KW-0175">Coiled coil</keyword>
<organism evidence="6 7">
    <name type="scientific">Phascolarctos cinereus</name>
    <name type="common">Koala</name>
    <dbReference type="NCBI Taxonomy" id="38626"/>
    <lineage>
        <taxon>Eukaryota</taxon>
        <taxon>Metazoa</taxon>
        <taxon>Chordata</taxon>
        <taxon>Craniata</taxon>
        <taxon>Vertebrata</taxon>
        <taxon>Euteleostomi</taxon>
        <taxon>Mammalia</taxon>
        <taxon>Metatheria</taxon>
        <taxon>Diprotodontia</taxon>
        <taxon>Phascolarctidae</taxon>
        <taxon>Phascolarctos</taxon>
    </lineage>
</organism>
<proteinExistence type="predicted"/>
<evidence type="ECO:0000256" key="1">
    <source>
        <dbReference type="SAM" id="Coils"/>
    </source>
</evidence>
<keyword evidence="6" id="KW-1185">Reference proteome</keyword>
<dbReference type="GO" id="GO:0007129">
    <property type="term" value="P:homologous chromosome pairing at meiosis"/>
    <property type="evidence" value="ECO:0007669"/>
    <property type="project" value="TreeGrafter"/>
</dbReference>
<dbReference type="GO" id="GO:0000800">
    <property type="term" value="C:lateral element"/>
    <property type="evidence" value="ECO:0007669"/>
    <property type="project" value="TreeGrafter"/>
</dbReference>
<feature type="transmembrane region" description="Helical" evidence="3">
    <location>
        <begin position="535"/>
        <end position="557"/>
    </location>
</feature>
<dbReference type="GO" id="GO:0034397">
    <property type="term" value="P:telomere localization"/>
    <property type="evidence" value="ECO:0007669"/>
    <property type="project" value="InterPro"/>
</dbReference>
<dbReference type="GeneID" id="110220255"/>
<dbReference type="GO" id="GO:0051225">
    <property type="term" value="P:spindle assembly"/>
    <property type="evidence" value="ECO:0007669"/>
    <property type="project" value="TreeGrafter"/>
</dbReference>
<evidence type="ECO:0000259" key="4">
    <source>
        <dbReference type="Pfam" id="PF14658"/>
    </source>
</evidence>
<evidence type="ECO:0000256" key="2">
    <source>
        <dbReference type="SAM" id="MobiDB-lite"/>
    </source>
</evidence>
<dbReference type="KEGG" id="pcw:110220255"/>
<dbReference type="Proteomes" id="UP000515140">
    <property type="component" value="Unplaced"/>
</dbReference>
<sequence>MDILQSQGADTQVPRPTSLMPEMVPWDPPEDWGFGTTLSLEEQVLNSTFEACDSEKKGVVAVGQVLAYLEAVTGRGPQDSDLCSLAQALDPNGEGPAATVDRATFFNIMQGWIATCQLGPGLDREEEAAVEPSLLPSGDPAQLESFGGEEPGPELPATAELLSSLEELELSNRRLASENAKLQRSVETADEGAARMGEELACLRKQLRSSQQVLQFAKAVDEELEDMKSLAKSLEEKNHSLVAQARQAEREQQQLMAEVETLQEENGKLLAERDGVKKRSEELAVEKEALRRQLCEYESLICHRDTILSERTNRTENLTEALEEYRATIQELKQKISHLEEQLSQSRQGPEGFQEGTQELAGGWIKSLRLEMEAIQQRQEMGAGLLNPLCGSQPWGEPLDGMGGLGVLGRPLAEELITVREKSSDSLSSWEENSWSAGEKGSCGQWDHQRAGKEGRRPQDVTGHPATLGSPQPGDRLCPDAGSSPSDAAPHQALEPVKSQLVSAGRRTNWDQIHPTSLAAQRLRTRSLPLTQPPILGLLLLLLLLFALVLAFSRPLAWPHLQLSYRQPPPV</sequence>
<dbReference type="InterPro" id="IPR028168">
    <property type="entry name" value="KASH5_CC"/>
</dbReference>
<keyword evidence="3" id="KW-1133">Transmembrane helix</keyword>
<dbReference type="GO" id="GO:0090619">
    <property type="term" value="C:meiotic spindle pole"/>
    <property type="evidence" value="ECO:0007669"/>
    <property type="project" value="TreeGrafter"/>
</dbReference>
<evidence type="ECO:0000313" key="6">
    <source>
        <dbReference type="Proteomes" id="UP000515140"/>
    </source>
</evidence>
<dbReference type="InterPro" id="IPR028170">
    <property type="entry name" value="KASH5"/>
</dbReference>
<reference evidence="7" key="1">
    <citation type="submission" date="2025-08" db="UniProtKB">
        <authorList>
            <consortium name="RefSeq"/>
        </authorList>
    </citation>
    <scope>IDENTIFICATION</scope>
    <source>
        <tissue evidence="7">Spleen</tissue>
    </source>
</reference>
<dbReference type="GO" id="GO:0070840">
    <property type="term" value="F:dynein complex binding"/>
    <property type="evidence" value="ECO:0007669"/>
    <property type="project" value="TreeGrafter"/>
</dbReference>
<dbReference type="PANTHER" id="PTHR47300">
    <property type="entry name" value="PROTEIN KASH5"/>
    <property type="match status" value="1"/>
</dbReference>
<dbReference type="CTD" id="147872"/>
<dbReference type="GO" id="GO:0090220">
    <property type="term" value="P:chromosome localization to nuclear envelope involved in homologous chromosome segregation"/>
    <property type="evidence" value="ECO:0007669"/>
    <property type="project" value="TreeGrafter"/>
</dbReference>
<dbReference type="GO" id="GO:0051653">
    <property type="term" value="P:spindle localization"/>
    <property type="evidence" value="ECO:0007669"/>
    <property type="project" value="TreeGrafter"/>
</dbReference>
<keyword evidence="3" id="KW-0812">Transmembrane</keyword>
<dbReference type="InParanoid" id="A0A6P5LUY3"/>
<dbReference type="InterPro" id="IPR039508">
    <property type="entry name" value="KASH5_EF-hand-like_dom"/>
</dbReference>
<keyword evidence="3" id="KW-0472">Membrane</keyword>
<feature type="domain" description="KASH5-like coiled-coil" evidence="5">
    <location>
        <begin position="157"/>
        <end position="345"/>
    </location>
</feature>
<accession>A0A6P5LUY3</accession>
<evidence type="ECO:0000313" key="7">
    <source>
        <dbReference type="RefSeq" id="XP_020859886.1"/>
    </source>
</evidence>
<dbReference type="Pfam" id="PF14662">
    <property type="entry name" value="KASH_CCD"/>
    <property type="match status" value="1"/>
</dbReference>
<feature type="region of interest" description="Disordered" evidence="2">
    <location>
        <begin position="124"/>
        <end position="152"/>
    </location>
</feature>
<dbReference type="RefSeq" id="XP_020859886.1">
    <property type="nucleotide sequence ID" value="XM_021004227.1"/>
</dbReference>
<feature type="compositionally biased region" description="Low complexity" evidence="2">
    <location>
        <begin position="425"/>
        <end position="436"/>
    </location>
</feature>
<evidence type="ECO:0000259" key="5">
    <source>
        <dbReference type="Pfam" id="PF14662"/>
    </source>
</evidence>
<evidence type="ECO:0000256" key="3">
    <source>
        <dbReference type="SAM" id="Phobius"/>
    </source>
</evidence>
<feature type="domain" description="Protein KASH5 EF-hand-like" evidence="4">
    <location>
        <begin position="46"/>
        <end position="113"/>
    </location>
</feature>
<dbReference type="Pfam" id="PF14658">
    <property type="entry name" value="EF-hand_9"/>
    <property type="match status" value="1"/>
</dbReference>
<dbReference type="FunCoup" id="A0A6P5LUY3">
    <property type="interactions" value="33"/>
</dbReference>
<dbReference type="PANTHER" id="PTHR47300:SF1">
    <property type="entry name" value="PROTEIN KASH5"/>
    <property type="match status" value="1"/>
</dbReference>
<dbReference type="GO" id="GO:0007015">
    <property type="term" value="P:actin filament organization"/>
    <property type="evidence" value="ECO:0007669"/>
    <property type="project" value="TreeGrafter"/>
</dbReference>
<dbReference type="GO" id="GO:0005640">
    <property type="term" value="C:nuclear outer membrane"/>
    <property type="evidence" value="ECO:0007669"/>
    <property type="project" value="TreeGrafter"/>
</dbReference>